<keyword evidence="16" id="KW-1185">Reference proteome</keyword>
<dbReference type="PANTHER" id="PTHR42985">
    <property type="entry name" value="SODIUM-COUPLED MONOCARBOXYLATE TRANSPORTER"/>
    <property type="match status" value="1"/>
</dbReference>
<keyword evidence="3" id="KW-0813">Transport</keyword>
<evidence type="ECO:0000256" key="7">
    <source>
        <dbReference type="ARBA" id="ARBA00023053"/>
    </source>
</evidence>
<evidence type="ECO:0000313" key="16">
    <source>
        <dbReference type="Proteomes" id="UP001642483"/>
    </source>
</evidence>
<dbReference type="NCBIfam" id="TIGR00813">
    <property type="entry name" value="sss"/>
    <property type="match status" value="1"/>
</dbReference>
<comment type="catalytic activity">
    <reaction evidence="12">
        <text>iodide(out) + 2 Na(+)(out) = iodide(in) + 2 Na(+)(in)</text>
        <dbReference type="Rhea" id="RHEA:71207"/>
        <dbReference type="ChEBI" id="CHEBI:16382"/>
        <dbReference type="ChEBI" id="CHEBI:29101"/>
    </reaction>
</comment>
<keyword evidence="9 14" id="KW-0472">Membrane</keyword>
<dbReference type="CDD" id="cd11492">
    <property type="entry name" value="SLC5sbd_NIS-SMVT"/>
    <property type="match status" value="1"/>
</dbReference>
<keyword evidence="5 14" id="KW-0812">Transmembrane</keyword>
<evidence type="ECO:0000313" key="15">
    <source>
        <dbReference type="EMBL" id="CAK8694350.1"/>
    </source>
</evidence>
<comment type="caution">
    <text evidence="15">The sequence shown here is derived from an EMBL/GenBank/DDBJ whole genome shotgun (WGS) entry which is preliminary data.</text>
</comment>
<protein>
    <submittedName>
        <fullName evidence="15">Uncharacterized protein</fullName>
    </submittedName>
</protein>
<gene>
    <name evidence="15" type="ORF">CVLEPA_LOCUS27727</name>
</gene>
<comment type="subcellular location">
    <subcellularLocation>
        <location evidence="1">Cell membrane</location>
        <topology evidence="1">Multi-pass membrane protein</topology>
    </subcellularLocation>
</comment>
<feature type="transmembrane region" description="Helical" evidence="14">
    <location>
        <begin position="539"/>
        <end position="559"/>
    </location>
</feature>
<evidence type="ECO:0000256" key="3">
    <source>
        <dbReference type="ARBA" id="ARBA00022448"/>
    </source>
</evidence>
<name>A0ABP0GVR8_CLALP</name>
<evidence type="ECO:0000256" key="8">
    <source>
        <dbReference type="ARBA" id="ARBA00023065"/>
    </source>
</evidence>
<evidence type="ECO:0000256" key="9">
    <source>
        <dbReference type="ARBA" id="ARBA00023136"/>
    </source>
</evidence>
<reference evidence="15 16" key="1">
    <citation type="submission" date="2024-02" db="EMBL/GenBank/DDBJ databases">
        <authorList>
            <person name="Daric V."/>
            <person name="Darras S."/>
        </authorList>
    </citation>
    <scope>NUCLEOTIDE SEQUENCE [LARGE SCALE GENOMIC DNA]</scope>
</reference>
<keyword evidence="7" id="KW-0915">Sodium</keyword>
<dbReference type="EMBL" id="CAWYQH010000141">
    <property type="protein sequence ID" value="CAK8694350.1"/>
    <property type="molecule type" value="Genomic_DNA"/>
</dbReference>
<feature type="transmembrane region" description="Helical" evidence="14">
    <location>
        <begin position="147"/>
        <end position="172"/>
    </location>
</feature>
<evidence type="ECO:0000256" key="10">
    <source>
        <dbReference type="ARBA" id="ARBA00023180"/>
    </source>
</evidence>
<dbReference type="Pfam" id="PF00474">
    <property type="entry name" value="SSF"/>
    <property type="match status" value="1"/>
</dbReference>
<evidence type="ECO:0000256" key="6">
    <source>
        <dbReference type="ARBA" id="ARBA00022989"/>
    </source>
</evidence>
<dbReference type="InterPro" id="IPR018212">
    <property type="entry name" value="Na/solute_symporter_CS"/>
</dbReference>
<feature type="transmembrane region" description="Helical" evidence="14">
    <location>
        <begin position="358"/>
        <end position="383"/>
    </location>
</feature>
<keyword evidence="8" id="KW-0406">Ion transport</keyword>
<keyword evidence="6 14" id="KW-1133">Transmembrane helix</keyword>
<dbReference type="Proteomes" id="UP001642483">
    <property type="component" value="Unassembled WGS sequence"/>
</dbReference>
<feature type="transmembrane region" description="Helical" evidence="14">
    <location>
        <begin position="33"/>
        <end position="52"/>
    </location>
</feature>
<feature type="transmembrane region" description="Helical" evidence="14">
    <location>
        <begin position="178"/>
        <end position="197"/>
    </location>
</feature>
<dbReference type="PROSITE" id="PS50283">
    <property type="entry name" value="NA_SOLUT_SYMP_3"/>
    <property type="match status" value="1"/>
</dbReference>
<dbReference type="PANTHER" id="PTHR42985:SF45">
    <property type="entry name" value="SODIUM_IODIDE COTRANSPORTER-LIKE"/>
    <property type="match status" value="1"/>
</dbReference>
<keyword evidence="4" id="KW-1003">Cell membrane</keyword>
<keyword evidence="10" id="KW-0325">Glycoprotein</keyword>
<proteinExistence type="inferred from homology"/>
<evidence type="ECO:0000256" key="11">
    <source>
        <dbReference type="ARBA" id="ARBA00023201"/>
    </source>
</evidence>
<feature type="transmembrane region" description="Helical" evidence="14">
    <location>
        <begin position="430"/>
        <end position="455"/>
    </location>
</feature>
<evidence type="ECO:0000256" key="4">
    <source>
        <dbReference type="ARBA" id="ARBA00022475"/>
    </source>
</evidence>
<evidence type="ECO:0000256" key="14">
    <source>
        <dbReference type="SAM" id="Phobius"/>
    </source>
</evidence>
<sequence>MFSVLRRLRTLFYVVITTRMDTSFSRTFSAADYAVFAVMLFLSTVIGFYYAFKDRKRQNTEDYLLAGRSMSPYPVALSLCVSFLSAVTVLGTPAEVYAYGTMYTWSFVGYFTAAVITAEIYIPVFYSAKLSSVYQYLEYRFHRGIRILVTLIYMVQTVLYAGIVIYAPALALNAVTGLNLWAAAVSTGAICIIYSTLGGLKAVIWTDVLQAVVIVVGLVAVIIKSSVNAGGIENLWRNAEEGGRIDFLKFDTDPRIRHSVWTVGVGSIFLNMALYATNQAQVQRYLSCRSLKDAKKSVMFNFLGIFVINSLALLAGVALYGYYHNCDPITLGHVKRGDQLMPYFVLDLFRHNPGMPGLFVASVYSGSLSTVSTAITAMASVTLQDFLKPILSWKGLTFKEMTYTWISKGLVVFYGLICILFAYLTSQLGGILQASISVLGLAGAPLLTVFTLGVLFPCCNTWGALAGIISASTATVWVFVGRIIYPPEAEFNNRLSLSDSACLVSENTTLELMQNSTQVMENVTTAPRPPIADFYSMSYFYLTAFGFLVGITVALIVSFMTCGHRNRKNVSAKLIHPIFDHALFSCLPDRFRKLMWCGVAHDEKKKQNNNNNQRRDEEIVLNMRDTSLQ</sequence>
<dbReference type="PROSITE" id="PS00456">
    <property type="entry name" value="NA_SOLUT_SYMP_1"/>
    <property type="match status" value="1"/>
</dbReference>
<feature type="transmembrane region" description="Helical" evidence="14">
    <location>
        <begin position="73"/>
        <end position="91"/>
    </location>
</feature>
<comment type="similarity">
    <text evidence="2 13">Belongs to the sodium:solute symporter (SSF) (TC 2.A.21) family.</text>
</comment>
<feature type="transmembrane region" description="Helical" evidence="14">
    <location>
        <begin position="103"/>
        <end position="126"/>
    </location>
</feature>
<feature type="transmembrane region" description="Helical" evidence="14">
    <location>
        <begin position="258"/>
        <end position="277"/>
    </location>
</feature>
<dbReference type="InterPro" id="IPR038377">
    <property type="entry name" value="Na/Glc_symporter_sf"/>
</dbReference>
<evidence type="ECO:0000256" key="2">
    <source>
        <dbReference type="ARBA" id="ARBA00006434"/>
    </source>
</evidence>
<feature type="transmembrane region" description="Helical" evidence="14">
    <location>
        <begin position="204"/>
        <end position="223"/>
    </location>
</feature>
<keyword evidence="11" id="KW-0739">Sodium transport</keyword>
<feature type="transmembrane region" description="Helical" evidence="14">
    <location>
        <begin position="462"/>
        <end position="485"/>
    </location>
</feature>
<organism evidence="15 16">
    <name type="scientific">Clavelina lepadiformis</name>
    <name type="common">Light-bulb sea squirt</name>
    <name type="synonym">Ascidia lepadiformis</name>
    <dbReference type="NCBI Taxonomy" id="159417"/>
    <lineage>
        <taxon>Eukaryota</taxon>
        <taxon>Metazoa</taxon>
        <taxon>Chordata</taxon>
        <taxon>Tunicata</taxon>
        <taxon>Ascidiacea</taxon>
        <taxon>Aplousobranchia</taxon>
        <taxon>Clavelinidae</taxon>
        <taxon>Clavelina</taxon>
    </lineage>
</organism>
<feature type="transmembrane region" description="Helical" evidence="14">
    <location>
        <begin position="298"/>
        <end position="323"/>
    </location>
</feature>
<evidence type="ECO:0000256" key="13">
    <source>
        <dbReference type="RuleBase" id="RU362091"/>
    </source>
</evidence>
<dbReference type="InterPro" id="IPR001734">
    <property type="entry name" value="Na/solute_symporter"/>
</dbReference>
<evidence type="ECO:0000256" key="1">
    <source>
        <dbReference type="ARBA" id="ARBA00004651"/>
    </source>
</evidence>
<evidence type="ECO:0000256" key="5">
    <source>
        <dbReference type="ARBA" id="ARBA00022692"/>
    </source>
</evidence>
<evidence type="ECO:0000256" key="12">
    <source>
        <dbReference type="ARBA" id="ARBA00036099"/>
    </source>
</evidence>
<feature type="transmembrane region" description="Helical" evidence="14">
    <location>
        <begin position="403"/>
        <end position="424"/>
    </location>
</feature>
<dbReference type="InterPro" id="IPR051163">
    <property type="entry name" value="Sodium:Solute_Symporter_SSF"/>
</dbReference>
<accession>A0ABP0GVR8</accession>
<dbReference type="Gene3D" id="1.20.1730.10">
    <property type="entry name" value="Sodium/glucose cotransporter"/>
    <property type="match status" value="1"/>
</dbReference>